<accession>A0ABS5SFW6</accession>
<dbReference type="RefSeq" id="WP_214176273.1">
    <property type="nucleotide sequence ID" value="NZ_JAHCVK010000009.1"/>
</dbReference>
<evidence type="ECO:0008006" key="3">
    <source>
        <dbReference type="Google" id="ProtNLM"/>
    </source>
</evidence>
<dbReference type="EMBL" id="JAHCVK010000009">
    <property type="protein sequence ID" value="MBT0654264.1"/>
    <property type="molecule type" value="Genomic_DNA"/>
</dbReference>
<evidence type="ECO:0000313" key="2">
    <source>
        <dbReference type="Proteomes" id="UP000756860"/>
    </source>
</evidence>
<keyword evidence="2" id="KW-1185">Reference proteome</keyword>
<organism evidence="1 2">
    <name type="scientific">Geomobilimonas luticola</name>
    <dbReference type="NCBI Taxonomy" id="1114878"/>
    <lineage>
        <taxon>Bacteria</taxon>
        <taxon>Pseudomonadati</taxon>
        <taxon>Thermodesulfobacteriota</taxon>
        <taxon>Desulfuromonadia</taxon>
        <taxon>Geobacterales</taxon>
        <taxon>Geobacteraceae</taxon>
        <taxon>Geomobilimonas</taxon>
    </lineage>
</organism>
<dbReference type="Proteomes" id="UP000756860">
    <property type="component" value="Unassembled WGS sequence"/>
</dbReference>
<sequence>MLKTMALLPVIMTLLVTCCWGEEGGAQGWRRFAFNGRDFQEIAQPRKISIQLKNGYLPDIVMAGEAPREDALPEGTGGVAGICYIENVGGKQKRGGHIPLAGAAIELSRGTWRMAARADARGYFVLALPPGEYELKLFGFSGRFRVEAGKNALVAVRGGRQAAD</sequence>
<comment type="caution">
    <text evidence="1">The sequence shown here is derived from an EMBL/GenBank/DDBJ whole genome shotgun (WGS) entry which is preliminary data.</text>
</comment>
<reference evidence="1 2" key="1">
    <citation type="submission" date="2021-05" db="EMBL/GenBank/DDBJ databases">
        <title>The draft genome of Geobacter luticola JCM 17780.</title>
        <authorList>
            <person name="Xu Z."/>
            <person name="Masuda Y."/>
            <person name="Itoh H."/>
            <person name="Senoo K."/>
        </authorList>
    </citation>
    <scope>NUCLEOTIDE SEQUENCE [LARGE SCALE GENOMIC DNA]</scope>
    <source>
        <strain evidence="1 2">JCM 17780</strain>
    </source>
</reference>
<gene>
    <name evidence="1" type="ORF">KI810_14460</name>
</gene>
<proteinExistence type="predicted"/>
<name>A0ABS5SFW6_9BACT</name>
<evidence type="ECO:0000313" key="1">
    <source>
        <dbReference type="EMBL" id="MBT0654264.1"/>
    </source>
</evidence>
<protein>
    <recommendedName>
        <fullName evidence="3">Carboxypeptidase regulatory-like domain-containing protein</fullName>
    </recommendedName>
</protein>
<dbReference type="InterPro" id="IPR008969">
    <property type="entry name" value="CarboxyPept-like_regulatory"/>
</dbReference>
<dbReference type="SUPFAM" id="SSF49464">
    <property type="entry name" value="Carboxypeptidase regulatory domain-like"/>
    <property type="match status" value="1"/>
</dbReference>